<organism evidence="10 11">
    <name type="scientific">Corticicoccus populi</name>
    <dbReference type="NCBI Taxonomy" id="1812821"/>
    <lineage>
        <taxon>Bacteria</taxon>
        <taxon>Bacillati</taxon>
        <taxon>Bacillota</taxon>
        <taxon>Bacilli</taxon>
        <taxon>Bacillales</taxon>
        <taxon>Staphylococcaceae</taxon>
        <taxon>Corticicoccus</taxon>
    </lineage>
</organism>
<dbReference type="InterPro" id="IPR050925">
    <property type="entry name" value="Rhomboid_protease_S54"/>
</dbReference>
<dbReference type="GO" id="GO:0008233">
    <property type="term" value="F:peptidase activity"/>
    <property type="evidence" value="ECO:0007669"/>
    <property type="project" value="UniProtKB-KW"/>
</dbReference>
<evidence type="ECO:0000256" key="7">
    <source>
        <dbReference type="PROSITE-ProRule" id="PRU00339"/>
    </source>
</evidence>
<comment type="subcellular location">
    <subcellularLocation>
        <location evidence="1">Membrane</location>
        <topology evidence="1">Multi-pass membrane protein</topology>
    </subcellularLocation>
</comment>
<accession>A0ABW5WU87</accession>
<evidence type="ECO:0000256" key="8">
    <source>
        <dbReference type="SAM" id="Phobius"/>
    </source>
</evidence>
<gene>
    <name evidence="10" type="ORF">ACFSX4_03080</name>
</gene>
<sequence length="474" mass="54526">MISKWQAAYEIIRFTNYSFFNYDNQTGVIWLKDSHAQKLLTVTDKIPSEEELEYISENIFNSRDHLSSLVKFKITSIRNIYLTDQKLSTKHKQNGLKVSHKNVQDLSGILVNPFYKLEVNHKKSKPDKYYIRRLMSGHPLEVFMMKFTPMTAFLITMNLIIFLMALFKVHISNDLMFVNRLAVGHSEIIDGELYRLLTSAFLHVGVEHFLLNMAALYILGKVVETLYGSYRLIIAYVSTGILSSLFSLMFLTEGISLGASGAIYGLLGIAVVHLLVYKKVNVKLLIQIGMIFILISLLTSVFSNVNHFAHLGGLVFGMILGVLYNPKAFKKRWYISAFAALIVLSIMSYIVMYEEDPVRAYDQEALNSIEDEDYDRALSYVNLTVQEGQETALTYYALGILYEQAGDMEKSEEYMQMSFEMNSTNEHLVKPRLLELRKERNYEEMGTIIESLDKNDIEDEELLLLIEEYEGYEQ</sequence>
<comment type="caution">
    <text evidence="10">The sequence shown here is derived from an EMBL/GenBank/DDBJ whole genome shotgun (WGS) entry which is preliminary data.</text>
</comment>
<dbReference type="Proteomes" id="UP001597519">
    <property type="component" value="Unassembled WGS sequence"/>
</dbReference>
<evidence type="ECO:0000256" key="1">
    <source>
        <dbReference type="ARBA" id="ARBA00004141"/>
    </source>
</evidence>
<feature type="transmembrane region" description="Helical" evidence="8">
    <location>
        <begin position="333"/>
        <end position="353"/>
    </location>
</feature>
<dbReference type="InterPro" id="IPR011990">
    <property type="entry name" value="TPR-like_helical_dom_sf"/>
</dbReference>
<evidence type="ECO:0000256" key="6">
    <source>
        <dbReference type="ARBA" id="ARBA00023136"/>
    </source>
</evidence>
<keyword evidence="6 8" id="KW-0472">Membrane</keyword>
<feature type="transmembrane region" description="Helical" evidence="8">
    <location>
        <begin position="257"/>
        <end position="277"/>
    </location>
</feature>
<dbReference type="EMBL" id="JBHUOQ010000001">
    <property type="protein sequence ID" value="MFD2829435.1"/>
    <property type="molecule type" value="Genomic_DNA"/>
</dbReference>
<dbReference type="InterPro" id="IPR022764">
    <property type="entry name" value="Peptidase_S54_rhomboid_dom"/>
</dbReference>
<feature type="transmembrane region" description="Helical" evidence="8">
    <location>
        <begin position="200"/>
        <end position="220"/>
    </location>
</feature>
<dbReference type="PANTHER" id="PTHR43731">
    <property type="entry name" value="RHOMBOID PROTEASE"/>
    <property type="match status" value="1"/>
</dbReference>
<evidence type="ECO:0000256" key="2">
    <source>
        <dbReference type="ARBA" id="ARBA00009045"/>
    </source>
</evidence>
<keyword evidence="7" id="KW-0802">TPR repeat</keyword>
<keyword evidence="5 8" id="KW-1133">Transmembrane helix</keyword>
<keyword evidence="3 8" id="KW-0812">Transmembrane</keyword>
<keyword evidence="4 10" id="KW-0378">Hydrolase</keyword>
<comment type="similarity">
    <text evidence="2">Belongs to the peptidase S54 family.</text>
</comment>
<protein>
    <submittedName>
        <fullName evidence="10">Rhomboid family intramembrane serine protease</fullName>
        <ecNumber evidence="10">3.4.21.105</ecNumber>
    </submittedName>
</protein>
<dbReference type="InterPro" id="IPR035952">
    <property type="entry name" value="Rhomboid-like_sf"/>
</dbReference>
<reference evidence="11" key="1">
    <citation type="journal article" date="2019" name="Int. J. Syst. Evol. Microbiol.">
        <title>The Global Catalogue of Microorganisms (GCM) 10K type strain sequencing project: providing services to taxonomists for standard genome sequencing and annotation.</title>
        <authorList>
            <consortium name="The Broad Institute Genomics Platform"/>
            <consortium name="The Broad Institute Genome Sequencing Center for Infectious Disease"/>
            <person name="Wu L."/>
            <person name="Ma J."/>
        </authorList>
    </citation>
    <scope>NUCLEOTIDE SEQUENCE [LARGE SCALE GENOMIC DNA]</scope>
    <source>
        <strain evidence="11">KCTC 33575</strain>
    </source>
</reference>
<dbReference type="InterPro" id="IPR019734">
    <property type="entry name" value="TPR_rpt"/>
</dbReference>
<evidence type="ECO:0000256" key="4">
    <source>
        <dbReference type="ARBA" id="ARBA00022801"/>
    </source>
</evidence>
<dbReference type="SUPFAM" id="SSF48452">
    <property type="entry name" value="TPR-like"/>
    <property type="match status" value="1"/>
</dbReference>
<feature type="domain" description="Peptidase S54 rhomboid" evidence="9">
    <location>
        <begin position="191"/>
        <end position="324"/>
    </location>
</feature>
<evidence type="ECO:0000313" key="10">
    <source>
        <dbReference type="EMBL" id="MFD2829435.1"/>
    </source>
</evidence>
<dbReference type="SUPFAM" id="SSF144091">
    <property type="entry name" value="Rhomboid-like"/>
    <property type="match status" value="1"/>
</dbReference>
<feature type="transmembrane region" description="Helical" evidence="8">
    <location>
        <begin position="284"/>
        <end position="302"/>
    </location>
</feature>
<evidence type="ECO:0000256" key="3">
    <source>
        <dbReference type="ARBA" id="ARBA00022692"/>
    </source>
</evidence>
<evidence type="ECO:0000313" key="11">
    <source>
        <dbReference type="Proteomes" id="UP001597519"/>
    </source>
</evidence>
<dbReference type="PANTHER" id="PTHR43731:SF14">
    <property type="entry name" value="PRESENILIN-ASSOCIATED RHOMBOID-LIKE PROTEIN, MITOCHONDRIAL"/>
    <property type="match status" value="1"/>
</dbReference>
<dbReference type="Gene3D" id="1.20.1540.10">
    <property type="entry name" value="Rhomboid-like"/>
    <property type="match status" value="1"/>
</dbReference>
<keyword evidence="10" id="KW-0645">Protease</keyword>
<feature type="transmembrane region" description="Helical" evidence="8">
    <location>
        <begin position="308"/>
        <end position="326"/>
    </location>
</feature>
<dbReference type="RefSeq" id="WP_377771430.1">
    <property type="nucleotide sequence ID" value="NZ_JBHUOQ010000001.1"/>
</dbReference>
<dbReference type="EC" id="3.4.21.105" evidence="10"/>
<feature type="transmembrane region" description="Helical" evidence="8">
    <location>
        <begin position="232"/>
        <end position="251"/>
    </location>
</feature>
<feature type="repeat" description="TPR" evidence="7">
    <location>
        <begin position="392"/>
        <end position="425"/>
    </location>
</feature>
<name>A0ABW5WU87_9STAP</name>
<evidence type="ECO:0000259" key="9">
    <source>
        <dbReference type="Pfam" id="PF01694"/>
    </source>
</evidence>
<keyword evidence="11" id="KW-1185">Reference proteome</keyword>
<dbReference type="Pfam" id="PF01694">
    <property type="entry name" value="Rhomboid"/>
    <property type="match status" value="1"/>
</dbReference>
<feature type="transmembrane region" description="Helical" evidence="8">
    <location>
        <begin position="152"/>
        <end position="171"/>
    </location>
</feature>
<evidence type="ECO:0000256" key="5">
    <source>
        <dbReference type="ARBA" id="ARBA00022989"/>
    </source>
</evidence>
<dbReference type="Gene3D" id="1.25.40.10">
    <property type="entry name" value="Tetratricopeptide repeat domain"/>
    <property type="match status" value="1"/>
</dbReference>
<dbReference type="PROSITE" id="PS50005">
    <property type="entry name" value="TPR"/>
    <property type="match status" value="1"/>
</dbReference>
<proteinExistence type="inferred from homology"/>
<dbReference type="GO" id="GO:0006508">
    <property type="term" value="P:proteolysis"/>
    <property type="evidence" value="ECO:0007669"/>
    <property type="project" value="UniProtKB-KW"/>
</dbReference>